<dbReference type="SUPFAM" id="SSF141523">
    <property type="entry name" value="L,D-transpeptidase catalytic domain-like"/>
    <property type="match status" value="1"/>
</dbReference>
<evidence type="ECO:0000259" key="9">
    <source>
        <dbReference type="PROSITE" id="PS52029"/>
    </source>
</evidence>
<dbReference type="OrthoDB" id="9778545at2"/>
<evidence type="ECO:0000256" key="6">
    <source>
        <dbReference type="ARBA" id="ARBA00023316"/>
    </source>
</evidence>
<feature type="region of interest" description="Disordered" evidence="8">
    <location>
        <begin position="68"/>
        <end position="108"/>
    </location>
</feature>
<dbReference type="PROSITE" id="PS52029">
    <property type="entry name" value="LD_TPASE"/>
    <property type="match status" value="1"/>
</dbReference>
<sequence length="546" mass="59777">MQLRSALLACALVGATGLATRAEEADRFRLAAWEVEQAIPRPELGEVGPLKPADFGLAAFPVSPLVAEANNPDDEAPETVQAPPVPQPTEADFAAMPDDPPSLVEAGQPDPAITAERVAQQLRVLLARPGGDRALQQGFNPFYAGRAYQPLFVKDGIISERGQQVLNRLSRAGEDGLDPSAYRIDLPTGQRNAESVARLELALAQAVARYASHASGGRTDPKRLSGYFDVAPPRIETSAALTTLAGATDVAAAIDGFNPPHEGFRALRAKLIEMRGERREMTTTEASRLHALRERDLIANLERWRWLPRTLGETHIWVNSPDYHVNVVREGQVIHRTRAVMGRPETQTPVFSDAMSFIVFNPSWHVPHSIVRRSMLGSAARNGGYFARRGIQVMQGGRVVDASTINWASANIGRYSFRQPPGTANALGRMKFMFPNRHAVYLHDTPSRSYFAHSNRALSNGCVRVQNPEELAELLLGIALPGDSWSTARMRSIYGSGERTVRFRQAIPIHLVYFTMTVDATGKLVELPDVYGHNARVRAALTGVRG</sequence>
<evidence type="ECO:0000256" key="5">
    <source>
        <dbReference type="ARBA" id="ARBA00022984"/>
    </source>
</evidence>
<reference evidence="10 11" key="1">
    <citation type="submission" date="2018-04" db="EMBL/GenBank/DDBJ databases">
        <title>Genomic Encyclopedia of Archaeal and Bacterial Type Strains, Phase II (KMG-II): from individual species to whole genera.</title>
        <authorList>
            <person name="Goeker M."/>
        </authorList>
    </citation>
    <scope>NUCLEOTIDE SEQUENCE [LARGE SCALE GENOMIC DNA]</scope>
    <source>
        <strain evidence="10 11">DSM 25521</strain>
    </source>
</reference>
<organism evidence="10 11">
    <name type="scientific">Phreatobacter oligotrophus</name>
    <dbReference type="NCBI Taxonomy" id="1122261"/>
    <lineage>
        <taxon>Bacteria</taxon>
        <taxon>Pseudomonadati</taxon>
        <taxon>Pseudomonadota</taxon>
        <taxon>Alphaproteobacteria</taxon>
        <taxon>Hyphomicrobiales</taxon>
        <taxon>Phreatobacteraceae</taxon>
        <taxon>Phreatobacter</taxon>
    </lineage>
</organism>
<name>A0A2T4Z1D8_9HYPH</name>
<comment type="pathway">
    <text evidence="1 7">Cell wall biogenesis; peptidoglycan biosynthesis.</text>
</comment>
<feature type="active site" description="Proton donor/acceptor" evidence="7">
    <location>
        <position position="443"/>
    </location>
</feature>
<evidence type="ECO:0000256" key="2">
    <source>
        <dbReference type="ARBA" id="ARBA00005992"/>
    </source>
</evidence>
<feature type="domain" description="L,D-TPase catalytic" evidence="9">
    <location>
        <begin position="314"/>
        <end position="493"/>
    </location>
</feature>
<accession>A0A2T4Z1D8</accession>
<comment type="similarity">
    <text evidence="2">Belongs to the YkuD family.</text>
</comment>
<dbReference type="PANTHER" id="PTHR41533:SF2">
    <property type="entry name" value="BLR7131 PROTEIN"/>
    <property type="match status" value="1"/>
</dbReference>
<dbReference type="RefSeq" id="WP_108178326.1">
    <property type="nucleotide sequence ID" value="NZ_PZZL01000006.1"/>
</dbReference>
<gene>
    <name evidence="10" type="ORF">C8P69_106212</name>
</gene>
<keyword evidence="6 7" id="KW-0961">Cell wall biogenesis/degradation</keyword>
<evidence type="ECO:0000256" key="3">
    <source>
        <dbReference type="ARBA" id="ARBA00022679"/>
    </source>
</evidence>
<dbReference type="GO" id="GO:0009252">
    <property type="term" value="P:peptidoglycan biosynthetic process"/>
    <property type="evidence" value="ECO:0007669"/>
    <property type="project" value="UniProtKB-UniPathway"/>
</dbReference>
<protein>
    <submittedName>
        <fullName evidence="10">L,D-transpeptidase-like protein</fullName>
    </submittedName>
</protein>
<proteinExistence type="inferred from homology"/>
<feature type="active site" description="Nucleophile" evidence="7">
    <location>
        <position position="462"/>
    </location>
</feature>
<dbReference type="PANTHER" id="PTHR41533">
    <property type="entry name" value="L,D-TRANSPEPTIDASE HI_1667-RELATED"/>
    <property type="match status" value="1"/>
</dbReference>
<dbReference type="GO" id="GO:0008360">
    <property type="term" value="P:regulation of cell shape"/>
    <property type="evidence" value="ECO:0007669"/>
    <property type="project" value="UniProtKB-UniRule"/>
</dbReference>
<comment type="caution">
    <text evidence="10">The sequence shown here is derived from an EMBL/GenBank/DDBJ whole genome shotgun (WGS) entry which is preliminary data.</text>
</comment>
<dbReference type="Pfam" id="PF20142">
    <property type="entry name" value="Scaffold"/>
    <property type="match status" value="1"/>
</dbReference>
<dbReference type="UniPathway" id="UPA00219"/>
<keyword evidence="4 7" id="KW-0133">Cell shape</keyword>
<dbReference type="Pfam" id="PF03734">
    <property type="entry name" value="YkuD"/>
    <property type="match status" value="1"/>
</dbReference>
<dbReference type="GO" id="GO:0016740">
    <property type="term" value="F:transferase activity"/>
    <property type="evidence" value="ECO:0007669"/>
    <property type="project" value="UniProtKB-KW"/>
</dbReference>
<dbReference type="InterPro" id="IPR005490">
    <property type="entry name" value="LD_TPept_cat_dom"/>
</dbReference>
<evidence type="ECO:0000256" key="4">
    <source>
        <dbReference type="ARBA" id="ARBA00022960"/>
    </source>
</evidence>
<keyword evidence="3" id="KW-0808">Transferase</keyword>
<keyword evidence="5 7" id="KW-0573">Peptidoglycan synthesis</keyword>
<dbReference type="AlphaFoldDB" id="A0A2T4Z1D8"/>
<dbReference type="CDD" id="cd16913">
    <property type="entry name" value="YkuD_like"/>
    <property type="match status" value="1"/>
</dbReference>
<evidence type="ECO:0000313" key="10">
    <source>
        <dbReference type="EMBL" id="PTM53558.1"/>
    </source>
</evidence>
<dbReference type="EMBL" id="PZZL01000006">
    <property type="protein sequence ID" value="PTM53558.1"/>
    <property type="molecule type" value="Genomic_DNA"/>
</dbReference>
<dbReference type="InterPro" id="IPR038063">
    <property type="entry name" value="Transpep_catalytic_dom"/>
</dbReference>
<dbReference type="Proteomes" id="UP000241808">
    <property type="component" value="Unassembled WGS sequence"/>
</dbReference>
<dbReference type="Gene3D" id="2.40.440.10">
    <property type="entry name" value="L,D-transpeptidase catalytic domain-like"/>
    <property type="match status" value="1"/>
</dbReference>
<evidence type="ECO:0000256" key="7">
    <source>
        <dbReference type="PROSITE-ProRule" id="PRU01373"/>
    </source>
</evidence>
<dbReference type="InterPro" id="IPR045380">
    <property type="entry name" value="LD_TPept_scaffold_dom"/>
</dbReference>
<evidence type="ECO:0000256" key="1">
    <source>
        <dbReference type="ARBA" id="ARBA00004752"/>
    </source>
</evidence>
<dbReference type="GO" id="GO:0071555">
    <property type="term" value="P:cell wall organization"/>
    <property type="evidence" value="ECO:0007669"/>
    <property type="project" value="UniProtKB-UniRule"/>
</dbReference>
<evidence type="ECO:0000256" key="8">
    <source>
        <dbReference type="SAM" id="MobiDB-lite"/>
    </source>
</evidence>
<dbReference type="GO" id="GO:0004180">
    <property type="term" value="F:carboxypeptidase activity"/>
    <property type="evidence" value="ECO:0007669"/>
    <property type="project" value="UniProtKB-ARBA"/>
</dbReference>
<dbReference type="InterPro" id="IPR052905">
    <property type="entry name" value="LD-transpeptidase_YkuD-like"/>
</dbReference>
<keyword evidence="11" id="KW-1185">Reference proteome</keyword>
<evidence type="ECO:0000313" key="11">
    <source>
        <dbReference type="Proteomes" id="UP000241808"/>
    </source>
</evidence>